<dbReference type="InterPro" id="IPR051158">
    <property type="entry name" value="Metallophosphoesterase_sf"/>
</dbReference>
<dbReference type="SUPFAM" id="SSF56300">
    <property type="entry name" value="Metallo-dependent phosphatases"/>
    <property type="match status" value="1"/>
</dbReference>
<organism evidence="3 4">
    <name type="scientific">Clostridium manihotivorum</name>
    <dbReference type="NCBI Taxonomy" id="2320868"/>
    <lineage>
        <taxon>Bacteria</taxon>
        <taxon>Bacillati</taxon>
        <taxon>Bacillota</taxon>
        <taxon>Clostridia</taxon>
        <taxon>Eubacteriales</taxon>
        <taxon>Clostridiaceae</taxon>
        <taxon>Clostridium</taxon>
    </lineage>
</organism>
<evidence type="ECO:0000313" key="4">
    <source>
        <dbReference type="Proteomes" id="UP000286268"/>
    </source>
</evidence>
<evidence type="ECO:0000259" key="2">
    <source>
        <dbReference type="Pfam" id="PF00149"/>
    </source>
</evidence>
<evidence type="ECO:0000313" key="3">
    <source>
        <dbReference type="EMBL" id="QAA34719.1"/>
    </source>
</evidence>
<accession>A0A410E049</accession>
<feature type="transmembrane region" description="Helical" evidence="1">
    <location>
        <begin position="37"/>
        <end position="55"/>
    </location>
</feature>
<sequence>MPDNPQKPGLSNMYKLSFHKGSLYIINMMIRKVNKKYMYSIIIAIVLFSIIYNIYDNNRFKVVEQTVKIDSLPQSFNNFKILQITDLHEKSFGENQKDLIDAINKLDYDIIVITGDIVNKETVDMKPFEQLIKGIKKKDLVFFVGGNNDPKVFDTNGVTSFGKRVREDGCILLDKPYAIKRDKDALWMLQYMLVSEECNKEYQEIKKEDIRIGLNHYPLTEEKYKLHNALKGLRYDLLLAGHYHGGQIRIPLIGALYVPKGGVRVFLPSEKEVSGLQEKSNFRQYVSRGLGSSGPKLLAFRVFDTPEINIITLKK</sequence>
<reference evidence="3 4" key="1">
    <citation type="submission" date="2018-01" db="EMBL/GenBank/DDBJ databases">
        <title>Genome Sequencing and Assembly of Anaerobacter polyendosporus strain CT4.</title>
        <authorList>
            <person name="Tachaapaikoon C."/>
            <person name="Sutheeworapong S."/>
            <person name="Jenjaroenpun P."/>
            <person name="Wongsurawat T."/>
            <person name="Nookeaw I."/>
            <person name="Cheawchanlertfa P."/>
            <person name="Kosugi A."/>
            <person name="Cheevadhanarak S."/>
            <person name="Ratanakhanokchai K."/>
        </authorList>
    </citation>
    <scope>NUCLEOTIDE SEQUENCE [LARGE SCALE GENOMIC DNA]</scope>
    <source>
        <strain evidence="3 4">CT4</strain>
    </source>
</reference>
<feature type="domain" description="Calcineurin-like phosphoesterase" evidence="2">
    <location>
        <begin position="79"/>
        <end position="245"/>
    </location>
</feature>
<dbReference type="PANTHER" id="PTHR31302">
    <property type="entry name" value="TRANSMEMBRANE PROTEIN WITH METALLOPHOSPHOESTERASE DOMAIN-RELATED"/>
    <property type="match status" value="1"/>
</dbReference>
<evidence type="ECO:0000256" key="1">
    <source>
        <dbReference type="SAM" id="Phobius"/>
    </source>
</evidence>
<dbReference type="InterPro" id="IPR004843">
    <property type="entry name" value="Calcineurin-like_PHP"/>
</dbReference>
<keyword evidence="1" id="KW-0472">Membrane</keyword>
<keyword evidence="4" id="KW-1185">Reference proteome</keyword>
<dbReference type="KEGG" id="cmah:C1I91_25505"/>
<dbReference type="GO" id="GO:0016787">
    <property type="term" value="F:hydrolase activity"/>
    <property type="evidence" value="ECO:0007669"/>
    <property type="project" value="InterPro"/>
</dbReference>
<dbReference type="Proteomes" id="UP000286268">
    <property type="component" value="Chromosome"/>
</dbReference>
<dbReference type="EMBL" id="CP025746">
    <property type="protein sequence ID" value="QAA34719.1"/>
    <property type="molecule type" value="Genomic_DNA"/>
</dbReference>
<dbReference type="InterPro" id="IPR029052">
    <property type="entry name" value="Metallo-depent_PP-like"/>
</dbReference>
<dbReference type="PANTHER" id="PTHR31302:SF0">
    <property type="entry name" value="TRANSMEMBRANE PROTEIN WITH METALLOPHOSPHOESTERASE DOMAIN"/>
    <property type="match status" value="1"/>
</dbReference>
<protein>
    <recommendedName>
        <fullName evidence="2">Calcineurin-like phosphoesterase domain-containing protein</fullName>
    </recommendedName>
</protein>
<keyword evidence="1" id="KW-1133">Transmembrane helix</keyword>
<dbReference type="Pfam" id="PF00149">
    <property type="entry name" value="Metallophos"/>
    <property type="match status" value="1"/>
</dbReference>
<gene>
    <name evidence="3" type="ORF">C1I91_25505</name>
</gene>
<proteinExistence type="predicted"/>
<keyword evidence="1" id="KW-0812">Transmembrane</keyword>
<dbReference type="OrthoDB" id="9780884at2"/>
<dbReference type="Gene3D" id="3.60.21.10">
    <property type="match status" value="1"/>
</dbReference>
<dbReference type="AlphaFoldDB" id="A0A410E049"/>
<name>A0A410E049_9CLOT</name>